<dbReference type="GO" id="GO:0008270">
    <property type="term" value="F:zinc ion binding"/>
    <property type="evidence" value="ECO:0007669"/>
    <property type="project" value="TreeGrafter"/>
</dbReference>
<evidence type="ECO:0000256" key="1">
    <source>
        <dbReference type="ARBA" id="ARBA00022679"/>
    </source>
</evidence>
<dbReference type="Pfam" id="PF04389">
    <property type="entry name" value="Peptidase_M28"/>
    <property type="match status" value="1"/>
</dbReference>
<dbReference type="GO" id="GO:0006508">
    <property type="term" value="P:proteolysis"/>
    <property type="evidence" value="ECO:0007669"/>
    <property type="project" value="UniProtKB-KW"/>
</dbReference>
<keyword evidence="3" id="KW-0732">Signal</keyword>
<dbReference type="FunFam" id="3.40.630.10:FF:000074">
    <property type="entry name" value="Peptide hydrolase"/>
    <property type="match status" value="1"/>
</dbReference>
<dbReference type="InterPro" id="IPR007484">
    <property type="entry name" value="Peptidase_M28"/>
</dbReference>
<protein>
    <recommendedName>
        <fullName evidence="3">Peptide hydrolase</fullName>
        <ecNumber evidence="3">3.4.-.-</ecNumber>
    </recommendedName>
</protein>
<feature type="domain" description="Peptidase M28" evidence="4">
    <location>
        <begin position="118"/>
        <end position="367"/>
    </location>
</feature>
<accession>A0A0F4GR38</accession>
<keyword evidence="6" id="KW-1185">Reference proteome</keyword>
<evidence type="ECO:0000259" key="4">
    <source>
        <dbReference type="Pfam" id="PF04389"/>
    </source>
</evidence>
<evidence type="ECO:0000256" key="2">
    <source>
        <dbReference type="ARBA" id="ARBA00023315"/>
    </source>
</evidence>
<proteinExistence type="inferred from homology"/>
<dbReference type="CDD" id="cd03880">
    <property type="entry name" value="M28_QC_like"/>
    <property type="match status" value="1"/>
</dbReference>
<name>A0A0F4GR38_9PEZI</name>
<dbReference type="OrthoDB" id="3907302at2759"/>
<sequence>MKLLHPILLLPVLLRSTAAYTPLSDATLRSLPSPDSDFDIKTGALLAPILRTRVPGTEGSRAVLAHFVDFFTTKLPEWELSIQNSTSTTPTSNGEEIPFHNLIATRDPPWAEDGDVGRIALVAHYDSKLEPKGFIGATDSAAPCAMLMHAARSIDAALTKKWAQMQAEGAADSLDEEGHKGVQIILLDGEEAFQTWTDTDSLYGARSLAEEWEGTAYGALSTYRSPLASIDLFVLLDLLGSKSPKVPSYFKLTHWAYKLMADAEKRLREVGRFKSSPNHASKAKRRAAAGLSRAAEPMFLYEGGKDDTSYWSGGGVSDDHLPFMARGVDILHIITSPFPKVWHKMEDDGEHLDMDTVEDWALLTIAFAAEWLDLEGFMDAQNEPVEREVEFEKSELSSEDR</sequence>
<dbReference type="InterPro" id="IPR040234">
    <property type="entry name" value="QC/QCL"/>
</dbReference>
<evidence type="ECO:0000313" key="6">
    <source>
        <dbReference type="Proteomes" id="UP000033647"/>
    </source>
</evidence>
<dbReference type="PANTHER" id="PTHR12283">
    <property type="entry name" value="GLUTAMINYL-PEPTIDE CYCLOTRANSFERASE"/>
    <property type="match status" value="1"/>
</dbReference>
<feature type="chain" id="PRO_5005117108" description="Peptide hydrolase" evidence="3">
    <location>
        <begin position="20"/>
        <end position="401"/>
    </location>
</feature>
<dbReference type="SUPFAM" id="SSF53187">
    <property type="entry name" value="Zn-dependent exopeptidases"/>
    <property type="match status" value="1"/>
</dbReference>
<dbReference type="Proteomes" id="UP000033647">
    <property type="component" value="Unassembled WGS sequence"/>
</dbReference>
<feature type="signal peptide" evidence="3">
    <location>
        <begin position="1"/>
        <end position="19"/>
    </location>
</feature>
<reference evidence="5 6" key="1">
    <citation type="submission" date="2015-03" db="EMBL/GenBank/DDBJ databases">
        <title>RNA-seq based gene annotation and comparative genomics of four Zymoseptoria species reveal species-specific pathogenicity related genes and transposable element activity.</title>
        <authorList>
            <person name="Grandaubert J."/>
            <person name="Bhattacharyya A."/>
            <person name="Stukenbrock E.H."/>
        </authorList>
    </citation>
    <scope>NUCLEOTIDE SEQUENCE [LARGE SCALE GENOMIC DNA]</scope>
    <source>
        <strain evidence="5 6">Zb18110</strain>
    </source>
</reference>
<keyword evidence="3" id="KW-0862">Zinc</keyword>
<keyword evidence="3" id="KW-0378">Hydrolase</keyword>
<evidence type="ECO:0000313" key="5">
    <source>
        <dbReference type="EMBL" id="KJX99693.1"/>
    </source>
</evidence>
<dbReference type="EC" id="3.4.-.-" evidence="3"/>
<comment type="caution">
    <text evidence="5">The sequence shown here is derived from an EMBL/GenBank/DDBJ whole genome shotgun (WGS) entry which is preliminary data.</text>
</comment>
<comment type="similarity">
    <text evidence="3">Belongs to the peptidase M28 family.</text>
</comment>
<dbReference type="GO" id="GO:0016603">
    <property type="term" value="F:glutaminyl-peptide cyclotransferase activity"/>
    <property type="evidence" value="ECO:0007669"/>
    <property type="project" value="InterPro"/>
</dbReference>
<dbReference type="InterPro" id="IPR037457">
    <property type="entry name" value="M28_QC"/>
</dbReference>
<dbReference type="STRING" id="1047168.A0A0F4GR38"/>
<keyword evidence="3" id="KW-0479">Metal-binding</keyword>
<dbReference type="GO" id="GO:0008233">
    <property type="term" value="F:peptidase activity"/>
    <property type="evidence" value="ECO:0007669"/>
    <property type="project" value="UniProtKB-KW"/>
</dbReference>
<dbReference type="AlphaFoldDB" id="A0A0F4GR38"/>
<gene>
    <name evidence="5" type="ORF">TI39_contig353g00015</name>
</gene>
<evidence type="ECO:0000256" key="3">
    <source>
        <dbReference type="RuleBase" id="RU361240"/>
    </source>
</evidence>
<keyword evidence="1 5" id="KW-0808">Transferase</keyword>
<organism evidence="5 6">
    <name type="scientific">Zymoseptoria brevis</name>
    <dbReference type="NCBI Taxonomy" id="1047168"/>
    <lineage>
        <taxon>Eukaryota</taxon>
        <taxon>Fungi</taxon>
        <taxon>Dikarya</taxon>
        <taxon>Ascomycota</taxon>
        <taxon>Pezizomycotina</taxon>
        <taxon>Dothideomycetes</taxon>
        <taxon>Dothideomycetidae</taxon>
        <taxon>Mycosphaerellales</taxon>
        <taxon>Mycosphaerellaceae</taxon>
        <taxon>Zymoseptoria</taxon>
    </lineage>
</organism>
<dbReference type="EMBL" id="LAFY01000345">
    <property type="protein sequence ID" value="KJX99693.1"/>
    <property type="molecule type" value="Genomic_DNA"/>
</dbReference>
<dbReference type="PANTHER" id="PTHR12283:SF6">
    <property type="entry name" value="GLUTAMINYL-PEPTIDE CYCLOTRANSFERASE-RELATED"/>
    <property type="match status" value="1"/>
</dbReference>
<dbReference type="Gene3D" id="3.40.630.10">
    <property type="entry name" value="Zn peptidases"/>
    <property type="match status" value="1"/>
</dbReference>
<keyword evidence="2" id="KW-0012">Acyltransferase</keyword>
<keyword evidence="3" id="KW-0645">Protease</keyword>